<evidence type="ECO:0000256" key="12">
    <source>
        <dbReference type="RuleBase" id="RU004011"/>
    </source>
</evidence>
<evidence type="ECO:0000256" key="5">
    <source>
        <dbReference type="ARBA" id="ARBA00022723"/>
    </source>
</evidence>
<keyword evidence="5" id="KW-0479">Metal-binding</keyword>
<dbReference type="OrthoDB" id="2162449at2759"/>
<dbReference type="InterPro" id="IPR023005">
    <property type="entry name" value="Nucleoside_diP_kinase_AS"/>
</dbReference>
<dbReference type="GO" id="GO:0005524">
    <property type="term" value="F:ATP binding"/>
    <property type="evidence" value="ECO:0007669"/>
    <property type="project" value="UniProtKB-KW"/>
</dbReference>
<evidence type="ECO:0000313" key="16">
    <source>
        <dbReference type="EMBL" id="KAG1312887.1"/>
    </source>
</evidence>
<dbReference type="Proteomes" id="UP000716291">
    <property type="component" value="Unassembled WGS sequence"/>
</dbReference>
<evidence type="ECO:0000256" key="2">
    <source>
        <dbReference type="ARBA" id="ARBA00017632"/>
    </source>
</evidence>
<keyword evidence="4 13" id="KW-0808">Transferase</keyword>
<evidence type="ECO:0000256" key="11">
    <source>
        <dbReference type="PROSITE-ProRule" id="PRU00706"/>
    </source>
</evidence>
<dbReference type="EC" id="2.7.4.6" evidence="13"/>
<evidence type="ECO:0000256" key="1">
    <source>
        <dbReference type="ARBA" id="ARBA00008142"/>
    </source>
</evidence>
<feature type="domain" description="Nucleoside diphosphate kinase-like" evidence="15">
    <location>
        <begin position="48"/>
        <end position="173"/>
    </location>
</feature>
<comment type="catalytic activity">
    <reaction evidence="13">
        <text>a 2'-deoxyribonucleoside 5'-diphosphate + ATP = a 2'-deoxyribonucleoside 5'-triphosphate + ADP</text>
        <dbReference type="Rhea" id="RHEA:44640"/>
        <dbReference type="ChEBI" id="CHEBI:30616"/>
        <dbReference type="ChEBI" id="CHEBI:61560"/>
        <dbReference type="ChEBI" id="CHEBI:73316"/>
        <dbReference type="ChEBI" id="CHEBI:456216"/>
        <dbReference type="EC" id="2.7.4.6"/>
    </reaction>
</comment>
<dbReference type="Pfam" id="PF00334">
    <property type="entry name" value="NDK"/>
    <property type="match status" value="1"/>
</dbReference>
<dbReference type="GO" id="GO:0006241">
    <property type="term" value="P:CTP biosynthetic process"/>
    <property type="evidence" value="ECO:0007669"/>
    <property type="project" value="InterPro"/>
</dbReference>
<protein>
    <recommendedName>
        <fullName evidence="2 13">Nucleoside diphosphate kinase</fullName>
        <ecNumber evidence="13">2.7.4.6</ecNumber>
    </recommendedName>
</protein>
<keyword evidence="9" id="KW-0460">Magnesium</keyword>
<keyword evidence="14" id="KW-1133">Transmembrane helix</keyword>
<keyword evidence="8 13" id="KW-0067">ATP-binding</keyword>
<reference evidence="16" key="1">
    <citation type="journal article" date="2020" name="Microb. Genom.">
        <title>Genetic diversity of clinical and environmental Mucorales isolates obtained from an investigation of mucormycosis cases among solid organ transplant recipients.</title>
        <authorList>
            <person name="Nguyen M.H."/>
            <person name="Kaul D."/>
            <person name="Muto C."/>
            <person name="Cheng S.J."/>
            <person name="Richter R.A."/>
            <person name="Bruno V.M."/>
            <person name="Liu G."/>
            <person name="Beyhan S."/>
            <person name="Sundermann A.J."/>
            <person name="Mounaud S."/>
            <person name="Pasculle A.W."/>
            <person name="Nierman W.C."/>
            <person name="Driscoll E."/>
            <person name="Cumbie R."/>
            <person name="Clancy C.J."/>
            <person name="Dupont C.L."/>
        </authorList>
    </citation>
    <scope>NUCLEOTIDE SEQUENCE</scope>
    <source>
        <strain evidence="16">GL11</strain>
    </source>
</reference>
<dbReference type="InterPro" id="IPR036850">
    <property type="entry name" value="NDK-like_dom_sf"/>
</dbReference>
<evidence type="ECO:0000256" key="3">
    <source>
        <dbReference type="ARBA" id="ARBA00022490"/>
    </source>
</evidence>
<evidence type="ECO:0000259" key="15">
    <source>
        <dbReference type="SMART" id="SM00562"/>
    </source>
</evidence>
<evidence type="ECO:0000256" key="9">
    <source>
        <dbReference type="ARBA" id="ARBA00022842"/>
    </source>
</evidence>
<dbReference type="AlphaFoldDB" id="A0A9P7BVN8"/>
<evidence type="ECO:0000256" key="13">
    <source>
        <dbReference type="RuleBase" id="RU004013"/>
    </source>
</evidence>
<dbReference type="InterPro" id="IPR001564">
    <property type="entry name" value="Nucleoside_diP_kinase"/>
</dbReference>
<comment type="similarity">
    <text evidence="1 11 12">Belongs to the NDK family.</text>
</comment>
<keyword evidence="14" id="KW-0812">Transmembrane</keyword>
<sequence length="173" mass="19787">MRDYLKEGFIFALLYFPFILFLLVQVQISTYDYSYAICSKLPFVCPGPELTLAVIKPDGMSHENQIMEIIVKNGFKVIQDKTLQLSEEEVAVWYADKHEAPYYRDLVNYLTRGPIRVIVLSRVYAISGLRKLIGPTKPQPNTIRGLYGTNVQENAIHASDSKAAARREISFFF</sequence>
<dbReference type="PANTHER" id="PTHR46161">
    <property type="entry name" value="NUCLEOSIDE DIPHOSPHATE KINASE"/>
    <property type="match status" value="1"/>
</dbReference>
<dbReference type="GO" id="GO:0046872">
    <property type="term" value="F:metal ion binding"/>
    <property type="evidence" value="ECO:0007669"/>
    <property type="project" value="UniProtKB-KW"/>
</dbReference>
<dbReference type="GO" id="GO:0006183">
    <property type="term" value="P:GTP biosynthetic process"/>
    <property type="evidence" value="ECO:0007669"/>
    <property type="project" value="InterPro"/>
</dbReference>
<dbReference type="EMBL" id="JAANQT010000238">
    <property type="protein sequence ID" value="KAG1312887.1"/>
    <property type="molecule type" value="Genomic_DNA"/>
</dbReference>
<dbReference type="PROSITE" id="PS51374">
    <property type="entry name" value="NDPK_LIKE"/>
    <property type="match status" value="1"/>
</dbReference>
<keyword evidence="10" id="KW-0546">Nucleotide metabolism</keyword>
<keyword evidence="3" id="KW-0963">Cytoplasm</keyword>
<feature type="transmembrane region" description="Helical" evidence="14">
    <location>
        <begin position="9"/>
        <end position="28"/>
    </location>
</feature>
<evidence type="ECO:0000256" key="4">
    <source>
        <dbReference type="ARBA" id="ARBA00022679"/>
    </source>
</evidence>
<evidence type="ECO:0000256" key="10">
    <source>
        <dbReference type="ARBA" id="ARBA00023080"/>
    </source>
</evidence>
<accession>A0A9P7BVN8</accession>
<comment type="caution">
    <text evidence="16">The sequence shown here is derived from an EMBL/GenBank/DDBJ whole genome shotgun (WGS) entry which is preliminary data.</text>
</comment>
<keyword evidence="17" id="KW-1185">Reference proteome</keyword>
<keyword evidence="6 13" id="KW-0547">Nucleotide-binding</keyword>
<comment type="caution">
    <text evidence="11">Lacks conserved residue(s) required for the propagation of feature annotation.</text>
</comment>
<evidence type="ECO:0000256" key="6">
    <source>
        <dbReference type="ARBA" id="ARBA00022741"/>
    </source>
</evidence>
<dbReference type="GO" id="GO:0004550">
    <property type="term" value="F:nucleoside diphosphate kinase activity"/>
    <property type="evidence" value="ECO:0007669"/>
    <property type="project" value="UniProtKB-EC"/>
</dbReference>
<dbReference type="PRINTS" id="PR01243">
    <property type="entry name" value="NUCDPKINASE"/>
</dbReference>
<dbReference type="SMART" id="SM00562">
    <property type="entry name" value="NDK"/>
    <property type="match status" value="1"/>
</dbReference>
<evidence type="ECO:0000256" key="7">
    <source>
        <dbReference type="ARBA" id="ARBA00022777"/>
    </source>
</evidence>
<evidence type="ECO:0000256" key="8">
    <source>
        <dbReference type="ARBA" id="ARBA00022840"/>
    </source>
</evidence>
<keyword evidence="14" id="KW-0472">Membrane</keyword>
<dbReference type="InterPro" id="IPR034907">
    <property type="entry name" value="NDK-like_dom"/>
</dbReference>
<dbReference type="SUPFAM" id="SSF54919">
    <property type="entry name" value="Nucleoside diphosphate kinase, NDK"/>
    <property type="match status" value="1"/>
</dbReference>
<evidence type="ECO:0000313" key="17">
    <source>
        <dbReference type="Proteomes" id="UP000716291"/>
    </source>
</evidence>
<gene>
    <name evidence="16" type="ORF">G6F64_002661</name>
</gene>
<dbReference type="PANTHER" id="PTHR46161:SF3">
    <property type="entry name" value="NUCLEOSIDE DIPHOSPHATE KINASE DDB_G0292928-RELATED"/>
    <property type="match status" value="1"/>
</dbReference>
<evidence type="ECO:0000256" key="14">
    <source>
        <dbReference type="SAM" id="Phobius"/>
    </source>
</evidence>
<name>A0A9P7BVN8_RHIOR</name>
<dbReference type="GO" id="GO:0006228">
    <property type="term" value="P:UTP biosynthetic process"/>
    <property type="evidence" value="ECO:0007669"/>
    <property type="project" value="InterPro"/>
</dbReference>
<dbReference type="PROSITE" id="PS00469">
    <property type="entry name" value="NDPK"/>
    <property type="match status" value="1"/>
</dbReference>
<keyword evidence="7 13" id="KW-0418">Kinase</keyword>
<organism evidence="16 17">
    <name type="scientific">Rhizopus oryzae</name>
    <name type="common">Mucormycosis agent</name>
    <name type="synonym">Rhizopus arrhizus var. delemar</name>
    <dbReference type="NCBI Taxonomy" id="64495"/>
    <lineage>
        <taxon>Eukaryota</taxon>
        <taxon>Fungi</taxon>
        <taxon>Fungi incertae sedis</taxon>
        <taxon>Mucoromycota</taxon>
        <taxon>Mucoromycotina</taxon>
        <taxon>Mucoromycetes</taxon>
        <taxon>Mucorales</taxon>
        <taxon>Mucorineae</taxon>
        <taxon>Rhizopodaceae</taxon>
        <taxon>Rhizopus</taxon>
    </lineage>
</organism>
<dbReference type="Gene3D" id="3.30.70.141">
    <property type="entry name" value="Nucleoside diphosphate kinase-like domain"/>
    <property type="match status" value="1"/>
</dbReference>
<proteinExistence type="inferred from homology"/>